<protein>
    <submittedName>
        <fullName evidence="1">NB-ARC domain-containing protein</fullName>
    </submittedName>
</protein>
<accession>A0ABD1V8Q1</accession>
<dbReference type="PANTHER" id="PTHR15140">
    <property type="entry name" value="TUBULIN-SPECIFIC CHAPERONE E"/>
    <property type="match status" value="1"/>
</dbReference>
<dbReference type="PANTHER" id="PTHR15140:SF33">
    <property type="entry name" value="LATE BLIGHT RESISTANCE PROTEIN HOMOLOG R1A-3 ISOFORM X1"/>
    <property type="match status" value="1"/>
</dbReference>
<proteinExistence type="predicted"/>
<organism evidence="1 2">
    <name type="scientific">Abeliophyllum distichum</name>
    <dbReference type="NCBI Taxonomy" id="126358"/>
    <lineage>
        <taxon>Eukaryota</taxon>
        <taxon>Viridiplantae</taxon>
        <taxon>Streptophyta</taxon>
        <taxon>Embryophyta</taxon>
        <taxon>Tracheophyta</taxon>
        <taxon>Spermatophyta</taxon>
        <taxon>Magnoliopsida</taxon>
        <taxon>eudicotyledons</taxon>
        <taxon>Gunneridae</taxon>
        <taxon>Pentapetalae</taxon>
        <taxon>asterids</taxon>
        <taxon>lamiids</taxon>
        <taxon>Lamiales</taxon>
        <taxon>Oleaceae</taxon>
        <taxon>Forsythieae</taxon>
        <taxon>Abeliophyllum</taxon>
    </lineage>
</organism>
<dbReference type="SUPFAM" id="SSF52058">
    <property type="entry name" value="L domain-like"/>
    <property type="match status" value="1"/>
</dbReference>
<comment type="caution">
    <text evidence="1">The sequence shown here is derived from an EMBL/GenBank/DDBJ whole genome shotgun (WGS) entry which is preliminary data.</text>
</comment>
<dbReference type="EMBL" id="JBFOLK010000002">
    <property type="protein sequence ID" value="KAL2532940.1"/>
    <property type="molecule type" value="Genomic_DNA"/>
</dbReference>
<dbReference type="Gene3D" id="3.80.10.10">
    <property type="entry name" value="Ribonuclease Inhibitor"/>
    <property type="match status" value="1"/>
</dbReference>
<reference evidence="2" key="1">
    <citation type="submission" date="2024-07" db="EMBL/GenBank/DDBJ databases">
        <title>Two chromosome-level genome assemblies of Korean endemic species Abeliophyllum distichum and Forsythia ovata (Oleaceae).</title>
        <authorList>
            <person name="Jang H."/>
        </authorList>
    </citation>
    <scope>NUCLEOTIDE SEQUENCE [LARGE SCALE GENOMIC DNA]</scope>
</reference>
<dbReference type="Proteomes" id="UP001604336">
    <property type="component" value="Unassembled WGS sequence"/>
</dbReference>
<keyword evidence="2" id="KW-1185">Reference proteome</keyword>
<sequence>MSLYNLTGSEVFAILKFLSVSSIPPSIESFENLEFLFVDNKEVVEIPAIFLNMVKLRHVHFSGGAHFNESLRIQETQDENFLLDNLQYLSSIFINDENDEKFLRFLPRLRTLKCIITVFWDSSENRYRYPAFGFLNHLESLSVSFRLSYVSDDISREVIDLQRNLRKLTLRNFDLSWKQMRKIGMLPKLQVLKLRDDTIKGKRWDTSEDEFQQLRYLELDVLQIEHWNASCDNFLRLERLVLRSCQNFEIPFIFGDIRTLQKIEVHGCAESVVGSALQILEEWKNKETWEMKSSMPGRPAHLETSRIAISGILDGLPLVVGTTRGGNRPSRAEQLSPLPTELGSARLVSNIEAWFGQQARELNELSGVVYELVGRTLNFVKLPLWLLSYTPT</sequence>
<name>A0ABD1V8Q1_9LAMI</name>
<evidence type="ECO:0000313" key="2">
    <source>
        <dbReference type="Proteomes" id="UP001604336"/>
    </source>
</evidence>
<gene>
    <name evidence="1" type="ORF">Adt_06291</name>
</gene>
<evidence type="ECO:0000313" key="1">
    <source>
        <dbReference type="EMBL" id="KAL2532940.1"/>
    </source>
</evidence>
<dbReference type="AlphaFoldDB" id="A0ABD1V8Q1"/>
<dbReference type="InterPro" id="IPR032675">
    <property type="entry name" value="LRR_dom_sf"/>
</dbReference>